<dbReference type="GO" id="GO:0016757">
    <property type="term" value="F:glycosyltransferase activity"/>
    <property type="evidence" value="ECO:0007669"/>
    <property type="project" value="InterPro"/>
</dbReference>
<gene>
    <name evidence="2" type="ORF">KHA93_01840</name>
</gene>
<comment type="caution">
    <text evidence="2">The sequence shown here is derived from an EMBL/GenBank/DDBJ whole genome shotgun (WGS) entry which is preliminary data.</text>
</comment>
<dbReference type="Pfam" id="PF00534">
    <property type="entry name" value="Glycos_transf_1"/>
    <property type="match status" value="1"/>
</dbReference>
<dbReference type="Gene3D" id="3.40.50.2000">
    <property type="entry name" value="Glycogen Phosphorylase B"/>
    <property type="match status" value="2"/>
</dbReference>
<dbReference type="PANTHER" id="PTHR12526:SF637">
    <property type="entry name" value="GLYCOSYLTRANSFERASE EPSF-RELATED"/>
    <property type="match status" value="1"/>
</dbReference>
<evidence type="ECO:0000313" key="2">
    <source>
        <dbReference type="EMBL" id="MBS4198402.1"/>
    </source>
</evidence>
<dbReference type="PANTHER" id="PTHR12526">
    <property type="entry name" value="GLYCOSYLTRANSFERASE"/>
    <property type="match status" value="1"/>
</dbReference>
<evidence type="ECO:0000313" key="3">
    <source>
        <dbReference type="Proteomes" id="UP000682713"/>
    </source>
</evidence>
<protein>
    <submittedName>
        <fullName evidence="2">Glycosyltransferase</fullName>
    </submittedName>
</protein>
<dbReference type="CDD" id="cd03811">
    <property type="entry name" value="GT4_GT28_WabH-like"/>
    <property type="match status" value="1"/>
</dbReference>
<dbReference type="RefSeq" id="WP_213109162.1">
    <property type="nucleotide sequence ID" value="NZ_JAGYPJ010000001.1"/>
</dbReference>
<dbReference type="EMBL" id="JAGYPJ010000001">
    <property type="protein sequence ID" value="MBS4198402.1"/>
    <property type="molecule type" value="Genomic_DNA"/>
</dbReference>
<dbReference type="SUPFAM" id="SSF53756">
    <property type="entry name" value="UDP-Glycosyltransferase/glycogen phosphorylase"/>
    <property type="match status" value="1"/>
</dbReference>
<accession>A0A942TKN1</accession>
<proteinExistence type="predicted"/>
<feature type="domain" description="Glycosyl transferase family 1" evidence="1">
    <location>
        <begin position="216"/>
        <end position="379"/>
    </location>
</feature>
<organism evidence="2 3">
    <name type="scientific">Lederbergia citrisecunda</name>
    <dbReference type="NCBI Taxonomy" id="2833583"/>
    <lineage>
        <taxon>Bacteria</taxon>
        <taxon>Bacillati</taxon>
        <taxon>Bacillota</taxon>
        <taxon>Bacilli</taxon>
        <taxon>Bacillales</taxon>
        <taxon>Bacillaceae</taxon>
        <taxon>Lederbergia</taxon>
    </lineage>
</organism>
<keyword evidence="3" id="KW-1185">Reference proteome</keyword>
<name>A0A942TKN1_9BACI</name>
<evidence type="ECO:0000259" key="1">
    <source>
        <dbReference type="Pfam" id="PF00534"/>
    </source>
</evidence>
<sequence length="399" mass="45703">MKKKILISSFDLAVGGVERSLIGLLQTIDYSKYDVDLMLYKHEGEFFSLLPSGPNLLAEVPQYSTFRKSIKQTVGEGYFQIGISRLLARTVSSIQGIVQKIDEPGYLNIQYGWEMSHAFLPKLHKEYDVAIGFLWPHHFIGRKVNAKKKIGWIHTDYSNIHINKKLDDQMWNKVDQIVAVSEDCSETFLKFFPNYKEKTLVIENILSPELIHEQARKEEPVEIKKSDGRTILVTVGRLSHAKGIDQAIKACKELLMKGYDIEWYVVGYGPLEKELQTLINKLGLNERFFLLGKKVNPYPYIKACDIYVQPSRYEGKAVTVREAQILKKPVLITNFPTARSQAQDEYDAIITPKNAEGIVKGVQRLIDEQSLRERLITNVSKNNYGNESEIEKLYRLIGD</sequence>
<reference evidence="2 3" key="1">
    <citation type="submission" date="2021-05" db="EMBL/GenBank/DDBJ databases">
        <title>Novel Bacillus species.</title>
        <authorList>
            <person name="Liu G."/>
        </authorList>
    </citation>
    <scope>NUCLEOTIDE SEQUENCE [LARGE SCALE GENOMIC DNA]</scope>
    <source>
        <strain evidence="2 3">FJAT-49732</strain>
    </source>
</reference>
<dbReference type="Proteomes" id="UP000682713">
    <property type="component" value="Unassembled WGS sequence"/>
</dbReference>
<dbReference type="InterPro" id="IPR001296">
    <property type="entry name" value="Glyco_trans_1"/>
</dbReference>
<dbReference type="AlphaFoldDB" id="A0A942TKN1"/>